<keyword evidence="7" id="KW-0067">ATP-binding</keyword>
<dbReference type="SMART" id="SM00490">
    <property type="entry name" value="HELICc"/>
    <property type="match status" value="1"/>
</dbReference>
<dbReference type="Pfam" id="PF04142">
    <property type="entry name" value="Nuc_sug_transp"/>
    <property type="match status" value="1"/>
</dbReference>
<keyword evidence="8 16" id="KW-1133">Transmembrane helix</keyword>
<dbReference type="InterPro" id="IPR001650">
    <property type="entry name" value="Helicase_C-like"/>
</dbReference>
<dbReference type="PROSITE" id="PS51192">
    <property type="entry name" value="HELICASE_ATP_BIND_1"/>
    <property type="match status" value="1"/>
</dbReference>
<evidence type="ECO:0000256" key="11">
    <source>
        <dbReference type="ARBA" id="ARBA00023254"/>
    </source>
</evidence>
<dbReference type="PANTHER" id="PTHR47835">
    <property type="entry name" value="HFM1, ATP DEPENDENT DNA HELICASE HOMOLOG"/>
    <property type="match status" value="1"/>
</dbReference>
<dbReference type="CDD" id="cd18795">
    <property type="entry name" value="SF2_C_Ski2"/>
    <property type="match status" value="1"/>
</dbReference>
<dbReference type="GO" id="GO:0003676">
    <property type="term" value="F:nucleic acid binding"/>
    <property type="evidence" value="ECO:0007669"/>
    <property type="project" value="InterPro"/>
</dbReference>
<dbReference type="InterPro" id="IPR027417">
    <property type="entry name" value="P-loop_NTPase"/>
</dbReference>
<dbReference type="InterPro" id="IPR007271">
    <property type="entry name" value="Nuc_sug_transpt"/>
</dbReference>
<evidence type="ECO:0000256" key="9">
    <source>
        <dbReference type="ARBA" id="ARBA00023136"/>
    </source>
</evidence>
<keyword evidence="20" id="KW-1185">Reference proteome</keyword>
<keyword evidence="5" id="KW-0378">Hydrolase</keyword>
<dbReference type="InterPro" id="IPR014001">
    <property type="entry name" value="Helicase_ATP-bd"/>
</dbReference>
<reference evidence="19" key="1">
    <citation type="submission" date="2019-04" db="EMBL/GenBank/DDBJ databases">
        <title>Sequencing of skin fungus with MAO and IRED activity.</title>
        <authorList>
            <person name="Marsaioli A.J."/>
            <person name="Bonatto J.M.C."/>
            <person name="Reis Junior O."/>
        </authorList>
    </citation>
    <scope>NUCLEOTIDE SEQUENCE</scope>
    <source>
        <strain evidence="19">28M1</strain>
    </source>
</reference>
<dbReference type="FunFam" id="1.10.3380.10:FF:000012">
    <property type="entry name" value="DEAD/DEAH box DNA helicase"/>
    <property type="match status" value="1"/>
</dbReference>
<dbReference type="SMART" id="SM00487">
    <property type="entry name" value="DEXDc"/>
    <property type="match status" value="1"/>
</dbReference>
<dbReference type="Pfam" id="PF00270">
    <property type="entry name" value="DEAD"/>
    <property type="match status" value="1"/>
</dbReference>
<dbReference type="NCBIfam" id="TIGR00803">
    <property type="entry name" value="nst"/>
    <property type="match status" value="2"/>
</dbReference>
<feature type="transmembrane region" description="Helical" evidence="16">
    <location>
        <begin position="236"/>
        <end position="255"/>
    </location>
</feature>
<dbReference type="SUPFAM" id="SSF158702">
    <property type="entry name" value="Sec63 N-terminal domain-like"/>
    <property type="match status" value="1"/>
</dbReference>
<gene>
    <name evidence="19" type="primary">MER3</name>
    <name evidence="19" type="ORF">E8E12_010454</name>
</gene>
<evidence type="ECO:0000256" key="14">
    <source>
        <dbReference type="ARBA" id="ARBA00048988"/>
    </source>
</evidence>
<dbReference type="OrthoDB" id="5575at2759"/>
<evidence type="ECO:0000256" key="10">
    <source>
        <dbReference type="ARBA" id="ARBA00023235"/>
    </source>
</evidence>
<evidence type="ECO:0000256" key="8">
    <source>
        <dbReference type="ARBA" id="ARBA00022989"/>
    </source>
</evidence>
<comment type="catalytic activity">
    <reaction evidence="12">
        <text>Couples ATP hydrolysis with the unwinding of duplex DNA by translocating in the 3'-5' direction.</text>
        <dbReference type="EC" id="5.6.2.4"/>
    </reaction>
</comment>
<keyword evidence="10" id="KW-0413">Isomerase</keyword>
<feature type="transmembrane region" description="Helical" evidence="16">
    <location>
        <begin position="308"/>
        <end position="331"/>
    </location>
</feature>
<dbReference type="PANTHER" id="PTHR47835:SF3">
    <property type="entry name" value="HELICASE FOR MEIOSIS 1"/>
    <property type="match status" value="1"/>
</dbReference>
<dbReference type="InterPro" id="IPR037185">
    <property type="entry name" value="EmrE-like"/>
</dbReference>
<comment type="similarity">
    <text evidence="2">Belongs to the helicase family. SKI2 subfamily.</text>
</comment>
<dbReference type="Gene3D" id="1.10.3380.10">
    <property type="entry name" value="Sec63 N-terminal domain-like domain"/>
    <property type="match status" value="1"/>
</dbReference>
<dbReference type="InterPro" id="IPR057842">
    <property type="entry name" value="WH_MER3"/>
</dbReference>
<keyword evidence="11" id="KW-0469">Meiosis</keyword>
<dbReference type="InterPro" id="IPR036388">
    <property type="entry name" value="WH-like_DNA-bd_sf"/>
</dbReference>
<keyword evidence="9 16" id="KW-0472">Membrane</keyword>
<dbReference type="GO" id="GO:0016787">
    <property type="term" value="F:hydrolase activity"/>
    <property type="evidence" value="ECO:0007669"/>
    <property type="project" value="UniProtKB-KW"/>
</dbReference>
<dbReference type="Pfam" id="PF02889">
    <property type="entry name" value="Sec63"/>
    <property type="match status" value="1"/>
</dbReference>
<dbReference type="Gene3D" id="1.10.10.10">
    <property type="entry name" value="Winged helix-like DNA-binding domain superfamily/Winged helix DNA-binding domain"/>
    <property type="match status" value="1"/>
</dbReference>
<keyword evidence="3 16" id="KW-0812">Transmembrane</keyword>
<evidence type="ECO:0000313" key="19">
    <source>
        <dbReference type="EMBL" id="KAF3044417.1"/>
    </source>
</evidence>
<comment type="catalytic activity">
    <reaction evidence="14">
        <text>ATP + H2O = ADP + phosphate + H(+)</text>
        <dbReference type="Rhea" id="RHEA:13065"/>
        <dbReference type="ChEBI" id="CHEBI:15377"/>
        <dbReference type="ChEBI" id="CHEBI:15378"/>
        <dbReference type="ChEBI" id="CHEBI:30616"/>
        <dbReference type="ChEBI" id="CHEBI:43474"/>
        <dbReference type="ChEBI" id="CHEBI:456216"/>
        <dbReference type="EC" id="5.6.2.4"/>
    </reaction>
</comment>
<evidence type="ECO:0000256" key="12">
    <source>
        <dbReference type="ARBA" id="ARBA00034617"/>
    </source>
</evidence>
<feature type="domain" description="Helicase C-terminal" evidence="18">
    <location>
        <begin position="719"/>
        <end position="907"/>
    </location>
</feature>
<feature type="region of interest" description="Disordered" evidence="15">
    <location>
        <begin position="1370"/>
        <end position="1409"/>
    </location>
</feature>
<dbReference type="Proteomes" id="UP000758155">
    <property type="component" value="Unassembled WGS sequence"/>
</dbReference>
<evidence type="ECO:0000313" key="20">
    <source>
        <dbReference type="Proteomes" id="UP000758155"/>
    </source>
</evidence>
<evidence type="ECO:0000259" key="17">
    <source>
        <dbReference type="PROSITE" id="PS51192"/>
    </source>
</evidence>
<organism evidence="19 20">
    <name type="scientific">Didymella heteroderae</name>
    <dbReference type="NCBI Taxonomy" id="1769908"/>
    <lineage>
        <taxon>Eukaryota</taxon>
        <taxon>Fungi</taxon>
        <taxon>Dikarya</taxon>
        <taxon>Ascomycota</taxon>
        <taxon>Pezizomycotina</taxon>
        <taxon>Dothideomycetes</taxon>
        <taxon>Pleosporomycetidae</taxon>
        <taxon>Pleosporales</taxon>
        <taxon>Pleosporineae</taxon>
        <taxon>Didymellaceae</taxon>
        <taxon>Didymella</taxon>
    </lineage>
</organism>
<feature type="transmembrane region" description="Helical" evidence="16">
    <location>
        <begin position="157"/>
        <end position="175"/>
    </location>
</feature>
<feature type="transmembrane region" description="Helical" evidence="16">
    <location>
        <begin position="276"/>
        <end position="292"/>
    </location>
</feature>
<feature type="transmembrane region" description="Helical" evidence="16">
    <location>
        <begin position="338"/>
        <end position="357"/>
    </location>
</feature>
<evidence type="ECO:0000256" key="5">
    <source>
        <dbReference type="ARBA" id="ARBA00022801"/>
    </source>
</evidence>
<dbReference type="Pfam" id="PF23445">
    <property type="entry name" value="WHD_SNRNP200"/>
    <property type="match status" value="1"/>
</dbReference>
<evidence type="ECO:0000259" key="18">
    <source>
        <dbReference type="PROSITE" id="PS51194"/>
    </source>
</evidence>
<dbReference type="FunFam" id="1.10.10.10:FF:000012">
    <property type="entry name" value="U5 small nuclear ribonucleoprotein helicase"/>
    <property type="match status" value="1"/>
</dbReference>
<feature type="domain" description="Helicase ATP-binding" evidence="17">
    <location>
        <begin position="504"/>
        <end position="678"/>
    </location>
</feature>
<dbReference type="GO" id="GO:0000139">
    <property type="term" value="C:Golgi membrane"/>
    <property type="evidence" value="ECO:0007669"/>
    <property type="project" value="InterPro"/>
</dbReference>
<keyword evidence="4" id="KW-0547">Nucleotide-binding</keyword>
<feature type="region of interest" description="Disordered" evidence="15">
    <location>
        <begin position="413"/>
        <end position="447"/>
    </location>
</feature>
<evidence type="ECO:0000256" key="4">
    <source>
        <dbReference type="ARBA" id="ARBA00022741"/>
    </source>
</evidence>
<dbReference type="Gene3D" id="1.10.150.20">
    <property type="entry name" value="5' to 3' exonuclease, C-terminal subdomain"/>
    <property type="match status" value="1"/>
</dbReference>
<dbReference type="GO" id="GO:0007131">
    <property type="term" value="P:reciprocal meiotic recombination"/>
    <property type="evidence" value="ECO:0007669"/>
    <property type="project" value="UniProtKB-ARBA"/>
</dbReference>
<name>A0A9P4WW19_9PLEO</name>
<accession>A0A9P4WW19</accession>
<dbReference type="InterPro" id="IPR011545">
    <property type="entry name" value="DEAD/DEAH_box_helicase_dom"/>
</dbReference>
<sequence length="1823" mass="202792">MGGSRSSSGSLGGISMKHLSLVTLTFQNSALILIMHYSRVMPVVGGQRYHTSTSVFLNEVIKLGISLTMALYDMSKTLPSNTIVATLFHSLTSAMFTNESWKLAIPALLYTLQNTLQYVAVSNLDAATFQVTYQLKILTTAMFSVLMLGRSLSSRKWLSLLILVIGVSVVQLPGYSAEPATMESLRAPDTKVWPRSLGDLRNLGNHAAARLTRRSGSYEGIKEDRGMITPEMNSSVGLAAVLVSCALSGLAGVSFEKILKESTSKSTSLWVRNCQLSFWSLFPALFLGVFWKDGEIIAKTGFFAGYNWVVWAAIIFQAMGGVIVALVINYADNIAKNFATSISIIISCVVSVVLFDFKVTTSYNILQPQFIQPSRPVAPRERYRATQYDHPMYDAVEDDDYGPDTLDSFGTRALSLGPAPTRSNGSHGAERERPTLQSQPAYPETYDDEEQQAYPVNYVCGSHSRFALPVVQGIPLVPVSALPDRLRTVFSFPNFNAVQSKCFEPVFKSDNNFVLSSPTGSGKTAVLELAICHAVASNSTGQYKVVYQAPTKALCSERQRDWDRKFTQIGLKCAELTGDSDASDLRNVQSANIIVTTPEKWDSMTRKWKDHERLMRLIKLFLIDEVHILNDARGAVLEAVVSRMKYIGTDVRFIALSATVPNLHDVAAWLGKNSKEPCIPAPNEKFGEDFRPVKLRKHVCGYVCNSNNDFAFEKQLDAKLPEVLTKYSERKPMMIFCATRKSCLRTAQLIANWWESRTGRDRLWSPPSKALHIQDRDNRNLVASGVAFHHAGLGQEDRTKVEQAFLEGDIGVICCTSTLAVGVNLPCHLVIIKNTMGWTSEGMKEYSDLEMMQMLGRAGRPQFDDNAVAVIMTRQTKVRRYETLVTGEEILESKLHLNLIDHMNAEIGLGTIRDLDSARKWLTGTFLYVRLQQNAAYYKLEGSRSGQSIQEQVDDICFRDITLLKEHNLASGEEYFRCTEFGHAMARYYVQFGTMRVFMGLQPKPTLSEILSAIAQAAEFSHIRFRQGEKGIYKTINKSPSIRFPIPVNLDLPAQKVSLIIQSVLGHADVNWEGNIGKYKAQYQQEAATIFKSINSLVRCIIDCQICLGDSVGIHSALMLERCLGSKAWDDSPLQMVQVPNIGAVAVRKLVNAGIRSIEDLESTDARRIETVVGRNPPFGIKVLEALRSFPKLRVSLHIQPSSVIKTPEGVKIQVKADVGFINEKCPDKFGNKLIYVCMLAETSDGRKIHFARIKGHKLGLDQSLVFPALLTSPEQRINCYLMCEGIAGSMRDATIAPKITPSMFPAPTTNAVNPAPIHQPNMSRRREENIPMQRRKSVASDDFVDADLDDDALVKVSCGDLNFDHIDNFSDPLDATTRSNTVKSNPAKEKSRAKAAVTNNEDDDQLAPVQLPNGRWSCNHKCKDKEACKHYCCKHGMDRPSKKAAPKRVPTDERPDQYTLKDSAQKNNKTQTKLQMQVSKRKSSAAIEELDLTQQEKKRKTEFAISGPRDYRDLHNLHKNVQMKDMPASLHSVMKKKPAYCYGEGGQHHLSFLSQPTPARPITSSEYGDVQFDDFIAEPSPFQNEQTRSVNLASLHFSNKETVPSRVSDTFDDDDSTFGEALVGLTASQDLRANDTGTLSMQNNEACDAIDVAEDSSDVDFPVDLDFAVKQDVSPDLPKDVAGTTGEQERYAQPAETCALSLEATSSPEQPRRFKPAKSMLHQRDLFELQQGRAAVSPPKHATREDYEDEDVYNDLLNMLDMPLAACDKENITSAKPPAEVNAPLKSIKTEEHEPEQIVEGFEGLQPWLFQEFGDIVELVDE</sequence>
<evidence type="ECO:0000256" key="16">
    <source>
        <dbReference type="SAM" id="Phobius"/>
    </source>
</evidence>
<evidence type="ECO:0000256" key="2">
    <source>
        <dbReference type="ARBA" id="ARBA00010140"/>
    </source>
</evidence>
<protein>
    <recommendedName>
        <fullName evidence="13">DNA 3'-5' helicase</fullName>
        <ecNumber evidence="13">5.6.2.4</ecNumber>
    </recommendedName>
</protein>
<keyword evidence="6" id="KW-0347">Helicase</keyword>
<dbReference type="GO" id="GO:0005524">
    <property type="term" value="F:ATP binding"/>
    <property type="evidence" value="ECO:0007669"/>
    <property type="project" value="UniProtKB-KW"/>
</dbReference>
<dbReference type="SUPFAM" id="SSF52540">
    <property type="entry name" value="P-loop containing nucleoside triphosphate hydrolases"/>
    <property type="match status" value="1"/>
</dbReference>
<proteinExistence type="inferred from homology"/>
<dbReference type="GO" id="GO:0043138">
    <property type="term" value="F:3'-5' DNA helicase activity"/>
    <property type="evidence" value="ECO:0007669"/>
    <property type="project" value="UniProtKB-EC"/>
</dbReference>
<comment type="caution">
    <text evidence="19">The sequence shown here is derived from an EMBL/GenBank/DDBJ whole genome shotgun (WGS) entry which is preliminary data.</text>
</comment>
<dbReference type="InterPro" id="IPR052247">
    <property type="entry name" value="Meiotic_Crossover_Helicase"/>
</dbReference>
<dbReference type="Pfam" id="PF00271">
    <property type="entry name" value="Helicase_C"/>
    <property type="match status" value="1"/>
</dbReference>
<dbReference type="Gene3D" id="3.40.50.300">
    <property type="entry name" value="P-loop containing nucleotide triphosphate hydrolases"/>
    <property type="match status" value="2"/>
</dbReference>
<dbReference type="InterPro" id="IPR004179">
    <property type="entry name" value="Sec63-dom"/>
</dbReference>
<dbReference type="GO" id="GO:0015165">
    <property type="term" value="F:pyrimidine nucleotide-sugar transmembrane transporter activity"/>
    <property type="evidence" value="ECO:0007669"/>
    <property type="project" value="InterPro"/>
</dbReference>
<evidence type="ECO:0000256" key="6">
    <source>
        <dbReference type="ARBA" id="ARBA00022806"/>
    </source>
</evidence>
<dbReference type="EMBL" id="SWKV01000009">
    <property type="protein sequence ID" value="KAF3044417.1"/>
    <property type="molecule type" value="Genomic_DNA"/>
</dbReference>
<dbReference type="SUPFAM" id="SSF103481">
    <property type="entry name" value="Multidrug resistance efflux transporter EmrE"/>
    <property type="match status" value="1"/>
</dbReference>
<evidence type="ECO:0000256" key="3">
    <source>
        <dbReference type="ARBA" id="ARBA00022692"/>
    </source>
</evidence>
<evidence type="ECO:0000256" key="13">
    <source>
        <dbReference type="ARBA" id="ARBA00034808"/>
    </source>
</evidence>
<dbReference type="PROSITE" id="PS51194">
    <property type="entry name" value="HELICASE_CTER"/>
    <property type="match status" value="1"/>
</dbReference>
<evidence type="ECO:0000256" key="1">
    <source>
        <dbReference type="ARBA" id="ARBA00004141"/>
    </source>
</evidence>
<dbReference type="SMART" id="SM00973">
    <property type="entry name" value="Sec63"/>
    <property type="match status" value="1"/>
</dbReference>
<dbReference type="EC" id="5.6.2.4" evidence="13"/>
<evidence type="ECO:0000256" key="7">
    <source>
        <dbReference type="ARBA" id="ARBA00022840"/>
    </source>
</evidence>
<comment type="subcellular location">
    <subcellularLocation>
        <location evidence="1">Membrane</location>
        <topology evidence="1">Multi-pass membrane protein</topology>
    </subcellularLocation>
</comment>
<evidence type="ECO:0000256" key="15">
    <source>
        <dbReference type="SAM" id="MobiDB-lite"/>
    </source>
</evidence>
<dbReference type="FunFam" id="3.40.50.300:FF:001076">
    <property type="entry name" value="ATP-dependent DNA helicase MER3"/>
    <property type="match status" value="1"/>
</dbReference>